<dbReference type="EC" id="1.4.1.18" evidence="4"/>
<dbReference type="Pfam" id="PF16653">
    <property type="entry name" value="Sacchrp_dh_C"/>
    <property type="match status" value="1"/>
</dbReference>
<organism evidence="4 5">
    <name type="scientific">Sporomusa termitida</name>
    <dbReference type="NCBI Taxonomy" id="2377"/>
    <lineage>
        <taxon>Bacteria</taxon>
        <taxon>Bacillati</taxon>
        <taxon>Bacillota</taxon>
        <taxon>Negativicutes</taxon>
        <taxon>Selenomonadales</taxon>
        <taxon>Sporomusaceae</taxon>
        <taxon>Sporomusa</taxon>
    </lineage>
</organism>
<proteinExistence type="predicted"/>
<dbReference type="KEGG" id="sted:SPTER_40800"/>
<reference evidence="4 5" key="1">
    <citation type="submission" date="2019-02" db="EMBL/GenBank/DDBJ databases">
        <title>Closed genome of Sporomusa termitida DSM 4440.</title>
        <authorList>
            <person name="Poehlein A."/>
            <person name="Daniel R."/>
        </authorList>
    </citation>
    <scope>NUCLEOTIDE SEQUENCE [LARGE SCALE GENOMIC DNA]</scope>
    <source>
        <strain evidence="4 5">DSM 4440</strain>
    </source>
</reference>
<keyword evidence="1 4" id="KW-0560">Oxidoreductase</keyword>
<keyword evidence="5" id="KW-1185">Reference proteome</keyword>
<accession>A0A517DZ82</accession>
<gene>
    <name evidence="4" type="primary">lysDH</name>
    <name evidence="4" type="ORF">SPTER_40800</name>
</gene>
<feature type="domain" description="Saccharopine dehydrogenase NADP binding" evidence="2">
    <location>
        <begin position="4"/>
        <end position="122"/>
    </location>
</feature>
<evidence type="ECO:0000313" key="4">
    <source>
        <dbReference type="EMBL" id="QDR82651.1"/>
    </source>
</evidence>
<name>A0A517DZ82_9FIRM</name>
<dbReference type="Pfam" id="PF03435">
    <property type="entry name" value="Sacchrp_dh_NADP"/>
    <property type="match status" value="1"/>
</dbReference>
<dbReference type="InterPro" id="IPR032095">
    <property type="entry name" value="Sacchrp_dh-like_C"/>
</dbReference>
<protein>
    <submittedName>
        <fullName evidence="4">Lysine 6-dehydrogenase</fullName>
        <ecNumber evidence="4">1.4.1.18</ecNumber>
    </submittedName>
</protein>
<dbReference type="InterPro" id="IPR005097">
    <property type="entry name" value="Sacchrp_dh_NADP-bd"/>
</dbReference>
<dbReference type="Proteomes" id="UP000320776">
    <property type="component" value="Chromosome"/>
</dbReference>
<dbReference type="SUPFAM" id="SSF51735">
    <property type="entry name" value="NAD(P)-binding Rossmann-fold domains"/>
    <property type="match status" value="1"/>
</dbReference>
<dbReference type="PANTHER" id="PTHR11133">
    <property type="entry name" value="SACCHAROPINE DEHYDROGENASE"/>
    <property type="match status" value="1"/>
</dbReference>
<feature type="domain" description="Saccharopine dehydrogenase-like C-terminal" evidence="3">
    <location>
        <begin position="126"/>
        <end position="374"/>
    </location>
</feature>
<dbReference type="OrthoDB" id="9769367at2"/>
<dbReference type="EMBL" id="CP036259">
    <property type="protein sequence ID" value="QDR82651.1"/>
    <property type="molecule type" value="Genomic_DNA"/>
</dbReference>
<dbReference type="InterPro" id="IPR036291">
    <property type="entry name" value="NAD(P)-bd_dom_sf"/>
</dbReference>
<evidence type="ECO:0000313" key="5">
    <source>
        <dbReference type="Proteomes" id="UP000320776"/>
    </source>
</evidence>
<dbReference type="Gene3D" id="3.30.360.10">
    <property type="entry name" value="Dihydrodipicolinate Reductase, domain 2"/>
    <property type="match status" value="1"/>
</dbReference>
<dbReference type="Gene3D" id="3.40.50.720">
    <property type="entry name" value="NAD(P)-binding Rossmann-like Domain"/>
    <property type="match status" value="1"/>
</dbReference>
<dbReference type="GO" id="GO:0050303">
    <property type="term" value="F:lysine 6-dehydrogenase activity"/>
    <property type="evidence" value="ECO:0007669"/>
    <property type="project" value="UniProtKB-EC"/>
</dbReference>
<dbReference type="PANTHER" id="PTHR11133:SF22">
    <property type="entry name" value="ALPHA-AMINOADIPIC SEMIALDEHYDE SYNTHASE, MITOCHONDRIAL"/>
    <property type="match status" value="1"/>
</dbReference>
<sequence length="381" mass="40997">MKAVVLGAGMIGCMTVKELAKHPNIEAVVVVDAFAASVEKCVAEAMNAKVKGQVASLDVEGVMESILKEADVAIAALPHSLSLPSILAAIKAGCHLVDLVGSRYPEKAELDNAARSAGVLIVPGIGVAPGIANVLAGRGAEILDEAEEAQVYCGGIPRYPLPPLWYQVVFRLESLMGLFTRPALAMIDGKMTQLPALSELETCYFAEPVGECEAVITDAHSLGCTMKGKIKTVYEKTVRYKGHYAKMKVLAELGFLAETPVEVDGVMVSPRKLSMVLLEPQMKGKSEEDITVLRVVVTGKRAGKPVRLQWEMVDLYDRERQMTSMAKTTGFPAVIIAEWLAEGKLAECGVIAPEQLLIGDRFAPFIAELKNRGIEIAYSEE</sequence>
<evidence type="ECO:0000256" key="1">
    <source>
        <dbReference type="ARBA" id="ARBA00023002"/>
    </source>
</evidence>
<evidence type="ECO:0000259" key="2">
    <source>
        <dbReference type="Pfam" id="PF03435"/>
    </source>
</evidence>
<dbReference type="InterPro" id="IPR051168">
    <property type="entry name" value="AASS"/>
</dbReference>
<dbReference type="AlphaFoldDB" id="A0A517DZ82"/>
<evidence type="ECO:0000259" key="3">
    <source>
        <dbReference type="Pfam" id="PF16653"/>
    </source>
</evidence>
<dbReference type="SUPFAM" id="SSF55347">
    <property type="entry name" value="Glyceraldehyde-3-phosphate dehydrogenase-like, C-terminal domain"/>
    <property type="match status" value="1"/>
</dbReference>
<dbReference type="RefSeq" id="WP_144352021.1">
    <property type="nucleotide sequence ID" value="NZ_CP036259.1"/>
</dbReference>